<dbReference type="EMBL" id="JACGWM010000015">
    <property type="protein sequence ID" value="KAL0323893.1"/>
    <property type="molecule type" value="Genomic_DNA"/>
</dbReference>
<accession>A0AAW2LYL7</accession>
<dbReference type="Pfam" id="PF06200">
    <property type="entry name" value="tify"/>
    <property type="match status" value="1"/>
</dbReference>
<organism evidence="5">
    <name type="scientific">Sesamum calycinum</name>
    <dbReference type="NCBI Taxonomy" id="2727403"/>
    <lineage>
        <taxon>Eukaryota</taxon>
        <taxon>Viridiplantae</taxon>
        <taxon>Streptophyta</taxon>
        <taxon>Embryophyta</taxon>
        <taxon>Tracheophyta</taxon>
        <taxon>Spermatophyta</taxon>
        <taxon>Magnoliopsida</taxon>
        <taxon>eudicotyledons</taxon>
        <taxon>Gunneridae</taxon>
        <taxon>Pentapetalae</taxon>
        <taxon>asterids</taxon>
        <taxon>lamiids</taxon>
        <taxon>Lamiales</taxon>
        <taxon>Pedaliaceae</taxon>
        <taxon>Sesamum</taxon>
    </lineage>
</organism>
<comment type="similarity">
    <text evidence="1 2">Belongs to the TIFY/JAZ family.</text>
</comment>
<evidence type="ECO:0000313" key="5">
    <source>
        <dbReference type="EMBL" id="KAL0323893.1"/>
    </source>
</evidence>
<dbReference type="GO" id="GO:0005634">
    <property type="term" value="C:nucleus"/>
    <property type="evidence" value="ECO:0007669"/>
    <property type="project" value="UniProtKB-SubCell"/>
</dbReference>
<feature type="compositionally biased region" description="Polar residues" evidence="3">
    <location>
        <begin position="105"/>
        <end position="119"/>
    </location>
</feature>
<feature type="region of interest" description="Disordered" evidence="3">
    <location>
        <begin position="372"/>
        <end position="417"/>
    </location>
</feature>
<dbReference type="GO" id="GO:0031347">
    <property type="term" value="P:regulation of defense response"/>
    <property type="evidence" value="ECO:0007669"/>
    <property type="project" value="UniProtKB-UniRule"/>
</dbReference>
<dbReference type="PANTHER" id="PTHR33077:SF8">
    <property type="entry name" value="PROTEIN TIFY 8"/>
    <property type="match status" value="1"/>
</dbReference>
<sequence length="417" mass="44363">MEVFYSLEGNELNKCGCGFICALGSGSTSPTCKSTEAGDLVDDAITEQSLNFLPQDDQMWRWEELPQCSSDHLICSSLVDKDEGQSQESAPAAVGGGRQPPEVSPSATSDLGSERNISNHLEGIPFYGSRGDITGPESSNRFTGNKRSNSDSFMMSSRDKFPQGQGDSHDSPLLTKLLRYSGGERLRRTHDEETSFGMHQMRPISASFISQSSTGGRTDMNPSKWDKATAVNPGPVLHYPPRSGQVMPFGYQAPSNRFKDTNVGPSLISQTAADEGSRTGIKGSGVLSSINATGAISGRQPAGVLIRSGKQKSGVCISEPESSTTPSQRGTESTGRQMTIFYGGQAHVFDNVHPNKADVIMALAGSSGGSWSTTYKPNLAAKPSSGENRMPSGGDNDAGIAILRELHGRPSDKGETR</sequence>
<dbReference type="PANTHER" id="PTHR33077">
    <property type="entry name" value="PROTEIN TIFY 4A-RELATED-RELATED"/>
    <property type="match status" value="1"/>
</dbReference>
<gene>
    <name evidence="5" type="ORF">Scaly_2356400</name>
</gene>
<evidence type="ECO:0000259" key="4">
    <source>
        <dbReference type="PROSITE" id="PS51320"/>
    </source>
</evidence>
<comment type="domain">
    <text evidence="2">The jas domain is required for interaction with COI1.</text>
</comment>
<dbReference type="GO" id="GO:2000022">
    <property type="term" value="P:regulation of jasmonic acid mediated signaling pathway"/>
    <property type="evidence" value="ECO:0007669"/>
    <property type="project" value="UniProtKB-UniRule"/>
</dbReference>
<feature type="domain" description="Tify" evidence="4">
    <location>
        <begin position="331"/>
        <end position="366"/>
    </location>
</feature>
<dbReference type="SMART" id="SM00979">
    <property type="entry name" value="TIFY"/>
    <property type="match status" value="1"/>
</dbReference>
<feature type="region of interest" description="Disordered" evidence="3">
    <location>
        <begin position="81"/>
        <end position="173"/>
    </location>
</feature>
<feature type="compositionally biased region" description="Polar residues" evidence="3">
    <location>
        <begin position="320"/>
        <end position="334"/>
    </location>
</feature>
<dbReference type="PROSITE" id="PS51320">
    <property type="entry name" value="TIFY"/>
    <property type="match status" value="1"/>
</dbReference>
<feature type="region of interest" description="Disordered" evidence="3">
    <location>
        <begin position="313"/>
        <end position="334"/>
    </location>
</feature>
<keyword evidence="2" id="KW-0539">Nucleus</keyword>
<comment type="function">
    <text evidence="2">Repressor of jasmonate responses.</text>
</comment>
<evidence type="ECO:0000256" key="2">
    <source>
        <dbReference type="RuleBase" id="RU369065"/>
    </source>
</evidence>
<name>A0AAW2LYL7_9LAMI</name>
<reference evidence="5" key="2">
    <citation type="journal article" date="2024" name="Plant">
        <title>Genomic evolution and insights into agronomic trait innovations of Sesamum species.</title>
        <authorList>
            <person name="Miao H."/>
            <person name="Wang L."/>
            <person name="Qu L."/>
            <person name="Liu H."/>
            <person name="Sun Y."/>
            <person name="Le M."/>
            <person name="Wang Q."/>
            <person name="Wei S."/>
            <person name="Zheng Y."/>
            <person name="Lin W."/>
            <person name="Duan Y."/>
            <person name="Cao H."/>
            <person name="Xiong S."/>
            <person name="Wang X."/>
            <person name="Wei L."/>
            <person name="Li C."/>
            <person name="Ma Q."/>
            <person name="Ju M."/>
            <person name="Zhao R."/>
            <person name="Li G."/>
            <person name="Mu C."/>
            <person name="Tian Q."/>
            <person name="Mei H."/>
            <person name="Zhang T."/>
            <person name="Gao T."/>
            <person name="Zhang H."/>
        </authorList>
    </citation>
    <scope>NUCLEOTIDE SEQUENCE</scope>
    <source>
        <strain evidence="5">KEN8</strain>
    </source>
</reference>
<dbReference type="InterPro" id="IPR010399">
    <property type="entry name" value="Tify_dom"/>
</dbReference>
<reference evidence="5" key="1">
    <citation type="submission" date="2020-06" db="EMBL/GenBank/DDBJ databases">
        <authorList>
            <person name="Li T."/>
            <person name="Hu X."/>
            <person name="Zhang T."/>
            <person name="Song X."/>
            <person name="Zhang H."/>
            <person name="Dai N."/>
            <person name="Sheng W."/>
            <person name="Hou X."/>
            <person name="Wei L."/>
        </authorList>
    </citation>
    <scope>NUCLEOTIDE SEQUENCE</scope>
    <source>
        <strain evidence="5">KEN8</strain>
        <tissue evidence="5">Leaf</tissue>
    </source>
</reference>
<comment type="caution">
    <text evidence="5">The sequence shown here is derived from an EMBL/GenBank/DDBJ whole genome shotgun (WGS) entry which is preliminary data.</text>
</comment>
<proteinExistence type="inferred from homology"/>
<protein>
    <recommendedName>
        <fullName evidence="2">Protein TIFY</fullName>
    </recommendedName>
    <alternativeName>
        <fullName evidence="2">Jasmonate ZIM domain-containing protein</fullName>
    </alternativeName>
</protein>
<evidence type="ECO:0000256" key="1">
    <source>
        <dbReference type="ARBA" id="ARBA00008614"/>
    </source>
</evidence>
<comment type="subcellular location">
    <subcellularLocation>
        <location evidence="2">Nucleus</location>
    </subcellularLocation>
</comment>
<keyword evidence="2" id="KW-1184">Jasmonic acid signaling pathway</keyword>
<feature type="compositionally biased region" description="Basic and acidic residues" evidence="3">
    <location>
        <begin position="404"/>
        <end position="417"/>
    </location>
</feature>
<evidence type="ECO:0000256" key="3">
    <source>
        <dbReference type="SAM" id="MobiDB-lite"/>
    </source>
</evidence>
<dbReference type="GO" id="GO:0009611">
    <property type="term" value="P:response to wounding"/>
    <property type="evidence" value="ECO:0007669"/>
    <property type="project" value="UniProtKB-UniRule"/>
</dbReference>
<feature type="compositionally biased region" description="Polar residues" evidence="3">
    <location>
        <begin position="136"/>
        <end position="155"/>
    </location>
</feature>
<dbReference type="InterPro" id="IPR040390">
    <property type="entry name" value="TIFY/JAZ"/>
</dbReference>
<dbReference type="AlphaFoldDB" id="A0AAW2LYL7"/>